<name>A0A0D1Y8R3_EXOME</name>
<feature type="compositionally biased region" description="Polar residues" evidence="1">
    <location>
        <begin position="601"/>
        <end position="614"/>
    </location>
</feature>
<evidence type="ECO:0000313" key="2">
    <source>
        <dbReference type="EMBL" id="KIV97036.1"/>
    </source>
</evidence>
<dbReference type="AlphaFoldDB" id="A0A0D1Y8R3"/>
<evidence type="ECO:0000256" key="1">
    <source>
        <dbReference type="SAM" id="MobiDB-lite"/>
    </source>
</evidence>
<dbReference type="InterPro" id="IPR039634">
    <property type="entry name" value="Bul1-like"/>
</dbReference>
<sequence length="614" mass="67322">MSQSPQPPPPPPGEMPSFLMTTIPSYSGRTRSLPSVSVPGRRGSAIANVMGMRKRVEIEVVLDGHADLVHSYATYDEIRGRVDIKCEKDTPYQDLSITFEGVSNTYVEKIATSAPTAGRTTGRHTFLKVQQPISAECLPEDNVFAAGVNYSVPFNFVVPDRLLPFVCTHKIDNEDMRKHHLQLPPSLGDPNVSGDGNVLMDDLAPDMSRICYSIRARITTSNLVGRIIEIADKSERIRIIPAREEAAPLDIDDSDGEHVMRKERNVRKGFFKIGKTGRLTAVTTQPRPLQIPHSRKKTSQPISTVARIDLRFDPATPEDQPPQIDSIVSKLKVYTFFGAAAYKTIPQVNRFDNWSLLHGIYHENVPLASRNLSTVSWTRLSGSEPPPSPPPSDQFRRPSAWSTSSTSSIPEPSSTYSPGSSFYTASIVVPIALPDPSTSSRPKVFVPTFHSCIVSRIYHLELNLAYKPPGTTIAANHVVLKSPIQITAEAGERPEELQAADAAIVAEIEQQFGMYEARQQDLQRELAINMESPGYEEIVTSTTTPFGGTRHMSLGMPVPNSQLSSPEHSEVSDTAPSAPPGYHVGSGFNTFSPRDRLGGPRTSSVSNHISVIRA</sequence>
<dbReference type="Gene3D" id="2.60.40.640">
    <property type="match status" value="1"/>
</dbReference>
<proteinExistence type="predicted"/>
<dbReference type="RefSeq" id="XP_016228610.1">
    <property type="nucleotide sequence ID" value="XM_016364961.1"/>
</dbReference>
<evidence type="ECO:0008006" key="4">
    <source>
        <dbReference type="Google" id="ProtNLM"/>
    </source>
</evidence>
<dbReference type="InterPro" id="IPR014752">
    <property type="entry name" value="Arrestin-like_C"/>
</dbReference>
<dbReference type="PANTHER" id="PTHR31904">
    <property type="entry name" value="BYPASS OF STOP CODON PROTEIN 5-RELATED"/>
    <property type="match status" value="1"/>
</dbReference>
<feature type="compositionally biased region" description="Low complexity" evidence="1">
    <location>
        <begin position="398"/>
        <end position="414"/>
    </location>
</feature>
<organism evidence="2 3">
    <name type="scientific">Exophiala mesophila</name>
    <name type="common">Black yeast-like fungus</name>
    <dbReference type="NCBI Taxonomy" id="212818"/>
    <lineage>
        <taxon>Eukaryota</taxon>
        <taxon>Fungi</taxon>
        <taxon>Dikarya</taxon>
        <taxon>Ascomycota</taxon>
        <taxon>Pezizomycotina</taxon>
        <taxon>Eurotiomycetes</taxon>
        <taxon>Chaetothyriomycetidae</taxon>
        <taxon>Chaetothyriales</taxon>
        <taxon>Herpotrichiellaceae</taxon>
        <taxon>Exophiala</taxon>
    </lineage>
</organism>
<dbReference type="OMA" id="FHSCLMS"/>
<protein>
    <recommendedName>
        <fullName evidence="4">Arrestin-like N-terminal domain-containing protein</fullName>
    </recommendedName>
</protein>
<dbReference type="STRING" id="212818.A0A0D1Y8R3"/>
<dbReference type="GeneID" id="27318684"/>
<reference evidence="2 3" key="1">
    <citation type="submission" date="2015-01" db="EMBL/GenBank/DDBJ databases">
        <title>The Genome Sequence of Exophiala mesophila CBS40295.</title>
        <authorList>
            <consortium name="The Broad Institute Genomics Platform"/>
            <person name="Cuomo C."/>
            <person name="de Hoog S."/>
            <person name="Gorbushina A."/>
            <person name="Stielow B."/>
            <person name="Teixiera M."/>
            <person name="Abouelleil A."/>
            <person name="Chapman S.B."/>
            <person name="Priest M."/>
            <person name="Young S.K."/>
            <person name="Wortman J."/>
            <person name="Nusbaum C."/>
            <person name="Birren B."/>
        </authorList>
    </citation>
    <scope>NUCLEOTIDE SEQUENCE [LARGE SCALE GENOMIC DNA]</scope>
    <source>
        <strain evidence="2 3">CBS 40295</strain>
    </source>
</reference>
<feature type="region of interest" description="Disordered" evidence="1">
    <location>
        <begin position="378"/>
        <end position="414"/>
    </location>
</feature>
<dbReference type="EMBL" id="KN847520">
    <property type="protein sequence ID" value="KIV97036.1"/>
    <property type="molecule type" value="Genomic_DNA"/>
</dbReference>
<dbReference type="VEuPathDB" id="FungiDB:PV10_00839"/>
<gene>
    <name evidence="2" type="ORF">PV10_00839</name>
</gene>
<dbReference type="HOGENOM" id="CLU_032323_0_0_1"/>
<feature type="region of interest" description="Disordered" evidence="1">
    <location>
        <begin position="558"/>
        <end position="577"/>
    </location>
</feature>
<feature type="region of interest" description="Disordered" evidence="1">
    <location>
        <begin position="593"/>
        <end position="614"/>
    </location>
</feature>
<keyword evidence="3" id="KW-1185">Reference proteome</keyword>
<evidence type="ECO:0000313" key="3">
    <source>
        <dbReference type="Proteomes" id="UP000054302"/>
    </source>
</evidence>
<dbReference type="PANTHER" id="PTHR31904:SF1">
    <property type="entry name" value="BYPASS OF STOP CODON PROTEIN 5-RELATED"/>
    <property type="match status" value="1"/>
</dbReference>
<dbReference type="OrthoDB" id="2283785at2759"/>
<dbReference type="Proteomes" id="UP000054302">
    <property type="component" value="Unassembled WGS sequence"/>
</dbReference>
<accession>A0A0D1Y8R3</accession>